<dbReference type="PANTHER" id="PTHR47217">
    <property type="entry name" value="GLOBIN-LIKE PROTEIN"/>
    <property type="match status" value="1"/>
</dbReference>
<protein>
    <submittedName>
        <fullName evidence="8">GLB3-like protein</fullName>
    </submittedName>
</protein>
<reference evidence="8" key="1">
    <citation type="submission" date="2022-11" db="EMBL/GenBank/DDBJ databases">
        <title>Centuries of genome instability and evolution in soft-shell clam transmissible cancer (bioRxiv).</title>
        <authorList>
            <person name="Hart S.F.M."/>
            <person name="Yonemitsu M.A."/>
            <person name="Giersch R.M."/>
            <person name="Beal B.F."/>
            <person name="Arriagada G."/>
            <person name="Davis B.W."/>
            <person name="Ostrander E.A."/>
            <person name="Goff S.P."/>
            <person name="Metzger M.J."/>
        </authorList>
    </citation>
    <scope>NUCLEOTIDE SEQUENCE</scope>
    <source>
        <strain evidence="8">MELC-2E11</strain>
        <tissue evidence="8">Siphon/mantle</tissue>
    </source>
</reference>
<evidence type="ECO:0000256" key="4">
    <source>
        <dbReference type="ARBA" id="ARBA00022723"/>
    </source>
</evidence>
<name>A0ABY7FYB8_MYAAR</name>
<keyword evidence="9" id="KW-1185">Reference proteome</keyword>
<evidence type="ECO:0000259" key="7">
    <source>
        <dbReference type="PROSITE" id="PS01033"/>
    </source>
</evidence>
<dbReference type="InterPro" id="IPR044399">
    <property type="entry name" value="Mb-like_M"/>
</dbReference>
<dbReference type="Pfam" id="PF00042">
    <property type="entry name" value="Globin"/>
    <property type="match status" value="1"/>
</dbReference>
<dbReference type="InterPro" id="IPR012292">
    <property type="entry name" value="Globin/Proto"/>
</dbReference>
<dbReference type="InterPro" id="IPR009050">
    <property type="entry name" value="Globin-like_sf"/>
</dbReference>
<evidence type="ECO:0000313" key="8">
    <source>
        <dbReference type="EMBL" id="WAR26169.1"/>
    </source>
</evidence>
<keyword evidence="5" id="KW-0408">Iron</keyword>
<accession>A0ABY7FYB8</accession>
<feature type="domain" description="Globin" evidence="7">
    <location>
        <begin position="10"/>
        <end position="155"/>
    </location>
</feature>
<dbReference type="CDD" id="cd01040">
    <property type="entry name" value="Mb-like"/>
    <property type="match status" value="1"/>
</dbReference>
<dbReference type="InterPro" id="IPR000971">
    <property type="entry name" value="Globin"/>
</dbReference>
<dbReference type="PROSITE" id="PS01033">
    <property type="entry name" value="GLOBIN"/>
    <property type="match status" value="1"/>
</dbReference>
<sequence>MGDIPDPGTCLTERQKNAVRDSWAKMVSTWKTNGVEFFFRLFTTFPNIRAYFKTLDGLDLDALKTSSKLRAHAINFKHGVSSFIDNLDDIDCLVILIHKLTENHFRRNIAPKQFEDALSLFTTFVGDVQEVDEFTLNAWKATLATVLSVITEHMKTLEAQTDGNA</sequence>
<evidence type="ECO:0000256" key="3">
    <source>
        <dbReference type="ARBA" id="ARBA00022621"/>
    </source>
</evidence>
<keyword evidence="4" id="KW-0479">Metal-binding</keyword>
<dbReference type="Gene3D" id="1.10.490.10">
    <property type="entry name" value="Globins"/>
    <property type="match status" value="1"/>
</dbReference>
<proteinExistence type="inferred from homology"/>
<evidence type="ECO:0000256" key="2">
    <source>
        <dbReference type="ARBA" id="ARBA00022617"/>
    </source>
</evidence>
<evidence type="ECO:0000256" key="5">
    <source>
        <dbReference type="ARBA" id="ARBA00023004"/>
    </source>
</evidence>
<comment type="similarity">
    <text evidence="6">Belongs to the globin family.</text>
</comment>
<keyword evidence="3 6" id="KW-0561">Oxygen transport</keyword>
<dbReference type="EMBL" id="CP111025">
    <property type="protein sequence ID" value="WAR26169.1"/>
    <property type="molecule type" value="Genomic_DNA"/>
</dbReference>
<evidence type="ECO:0000256" key="6">
    <source>
        <dbReference type="RuleBase" id="RU000356"/>
    </source>
</evidence>
<evidence type="ECO:0000256" key="1">
    <source>
        <dbReference type="ARBA" id="ARBA00022448"/>
    </source>
</evidence>
<gene>
    <name evidence="8" type="ORF">MAR_011873</name>
</gene>
<keyword evidence="1 6" id="KW-0813">Transport</keyword>
<organism evidence="8 9">
    <name type="scientific">Mya arenaria</name>
    <name type="common">Soft-shell clam</name>
    <dbReference type="NCBI Taxonomy" id="6604"/>
    <lineage>
        <taxon>Eukaryota</taxon>
        <taxon>Metazoa</taxon>
        <taxon>Spiralia</taxon>
        <taxon>Lophotrochozoa</taxon>
        <taxon>Mollusca</taxon>
        <taxon>Bivalvia</taxon>
        <taxon>Autobranchia</taxon>
        <taxon>Heteroconchia</taxon>
        <taxon>Euheterodonta</taxon>
        <taxon>Imparidentia</taxon>
        <taxon>Neoheterodontei</taxon>
        <taxon>Myida</taxon>
        <taxon>Myoidea</taxon>
        <taxon>Myidae</taxon>
        <taxon>Mya</taxon>
    </lineage>
</organism>
<keyword evidence="2 6" id="KW-0349">Heme</keyword>
<dbReference type="Proteomes" id="UP001164746">
    <property type="component" value="Chromosome 14"/>
</dbReference>
<dbReference type="PANTHER" id="PTHR47217:SF1">
    <property type="entry name" value="GLOBIN-LIKE PROTEIN"/>
    <property type="match status" value="1"/>
</dbReference>
<evidence type="ECO:0000313" key="9">
    <source>
        <dbReference type="Proteomes" id="UP001164746"/>
    </source>
</evidence>
<dbReference type="SUPFAM" id="SSF46458">
    <property type="entry name" value="Globin-like"/>
    <property type="match status" value="1"/>
</dbReference>